<dbReference type="InterPro" id="IPR013783">
    <property type="entry name" value="Ig-like_fold"/>
</dbReference>
<evidence type="ECO:0000256" key="1">
    <source>
        <dbReference type="SAM" id="Phobius"/>
    </source>
</evidence>
<evidence type="ECO:0000313" key="2">
    <source>
        <dbReference type="EMBL" id="MFC5194567.1"/>
    </source>
</evidence>
<dbReference type="PANTHER" id="PTHR37833:SF1">
    <property type="entry name" value="SIGNAL PEPTIDE PROTEIN"/>
    <property type="match status" value="1"/>
</dbReference>
<keyword evidence="1" id="KW-0472">Membrane</keyword>
<dbReference type="Proteomes" id="UP001596162">
    <property type="component" value="Unassembled WGS sequence"/>
</dbReference>
<keyword evidence="3" id="KW-1185">Reference proteome</keyword>
<gene>
    <name evidence="2" type="ORF">ACFPH8_04415</name>
</gene>
<comment type="caution">
    <text evidence="2">The sequence shown here is derived from an EMBL/GenBank/DDBJ whole genome shotgun (WGS) entry which is preliminary data.</text>
</comment>
<dbReference type="RefSeq" id="WP_376858788.1">
    <property type="nucleotide sequence ID" value="NZ_JBHSLA010000001.1"/>
</dbReference>
<proteinExistence type="predicted"/>
<dbReference type="PANTHER" id="PTHR37833">
    <property type="entry name" value="LIPOPROTEIN-RELATED"/>
    <property type="match status" value="1"/>
</dbReference>
<organism evidence="2 3">
    <name type="scientific">Bizionia hallyeonensis</name>
    <dbReference type="NCBI Taxonomy" id="1123757"/>
    <lineage>
        <taxon>Bacteria</taxon>
        <taxon>Pseudomonadati</taxon>
        <taxon>Bacteroidota</taxon>
        <taxon>Flavobacteriia</taxon>
        <taxon>Flavobacteriales</taxon>
        <taxon>Flavobacteriaceae</taxon>
        <taxon>Bizionia</taxon>
    </lineage>
</organism>
<dbReference type="Gene3D" id="2.60.40.10">
    <property type="entry name" value="Immunoglobulins"/>
    <property type="match status" value="1"/>
</dbReference>
<keyword evidence="1" id="KW-0812">Transmembrane</keyword>
<feature type="transmembrane region" description="Helical" evidence="1">
    <location>
        <begin position="6"/>
        <end position="25"/>
    </location>
</feature>
<sequence length="148" mass="16896">MYEKILFVALVLLAIIITIITIKNVKSTETLEETSEDEFEEQIYAQIQIEEQDFDFGLISVKDTVSYTYQIKNISDEPLIVTNVISNCNCIDYEYNKQPLQKNQVLYISTKFIATKDKIDAVNNLMLVECNIEMGAAVLSMSGYISEQ</sequence>
<keyword evidence="1" id="KW-1133">Transmembrane helix</keyword>
<name>A0ABW0C2X0_9FLAO</name>
<dbReference type="Pfam" id="PF07610">
    <property type="entry name" value="DUF1573"/>
    <property type="match status" value="1"/>
</dbReference>
<dbReference type="EMBL" id="JBHSLA010000001">
    <property type="protein sequence ID" value="MFC5194567.1"/>
    <property type="molecule type" value="Genomic_DNA"/>
</dbReference>
<dbReference type="InterPro" id="IPR011467">
    <property type="entry name" value="DUF1573"/>
</dbReference>
<protein>
    <submittedName>
        <fullName evidence="2">DUF1573 domain-containing protein</fullName>
    </submittedName>
</protein>
<accession>A0ABW0C2X0</accession>
<reference evidence="3" key="1">
    <citation type="journal article" date="2019" name="Int. J. Syst. Evol. Microbiol.">
        <title>The Global Catalogue of Microorganisms (GCM) 10K type strain sequencing project: providing services to taxonomists for standard genome sequencing and annotation.</title>
        <authorList>
            <consortium name="The Broad Institute Genomics Platform"/>
            <consortium name="The Broad Institute Genome Sequencing Center for Infectious Disease"/>
            <person name="Wu L."/>
            <person name="Ma J."/>
        </authorList>
    </citation>
    <scope>NUCLEOTIDE SEQUENCE [LARGE SCALE GENOMIC DNA]</scope>
    <source>
        <strain evidence="3">JCM 17978</strain>
    </source>
</reference>
<evidence type="ECO:0000313" key="3">
    <source>
        <dbReference type="Proteomes" id="UP001596162"/>
    </source>
</evidence>